<reference evidence="2" key="1">
    <citation type="submission" date="2018-04" db="EMBL/GenBank/DDBJ databases">
        <title>Transcriptome assembly of Sipha flava.</title>
        <authorList>
            <person name="Scully E.D."/>
            <person name="Geib S.M."/>
            <person name="Palmer N.A."/>
            <person name="Koch K."/>
            <person name="Bradshaw J."/>
            <person name="Heng-Moss T."/>
            <person name="Sarath G."/>
        </authorList>
    </citation>
    <scope>NUCLEOTIDE SEQUENCE</scope>
</reference>
<name>A0A2S2R6T8_9HEMI</name>
<feature type="compositionally biased region" description="Basic and acidic residues" evidence="1">
    <location>
        <begin position="27"/>
        <end position="49"/>
    </location>
</feature>
<evidence type="ECO:0000256" key="1">
    <source>
        <dbReference type="SAM" id="MobiDB-lite"/>
    </source>
</evidence>
<dbReference type="AlphaFoldDB" id="A0A2S2R6T8"/>
<feature type="region of interest" description="Disordered" evidence="1">
    <location>
        <begin position="1"/>
        <end position="49"/>
    </location>
</feature>
<gene>
    <name evidence="2" type="ORF">g.68310</name>
</gene>
<sequence>MGSNLQEVLSASKIKQHEEERTEEEEERKRKEEGEKRKMEEEERKKKDVDEVIRERERLHKRATRQEQRITEEMNMQMAIDEEIRLELEQAQAAEVVRARIHKMLIAKEAARVQRRQRDIN</sequence>
<organism evidence="2">
    <name type="scientific">Sipha flava</name>
    <name type="common">yellow sugarcane aphid</name>
    <dbReference type="NCBI Taxonomy" id="143950"/>
    <lineage>
        <taxon>Eukaryota</taxon>
        <taxon>Metazoa</taxon>
        <taxon>Ecdysozoa</taxon>
        <taxon>Arthropoda</taxon>
        <taxon>Hexapoda</taxon>
        <taxon>Insecta</taxon>
        <taxon>Pterygota</taxon>
        <taxon>Neoptera</taxon>
        <taxon>Paraneoptera</taxon>
        <taxon>Hemiptera</taxon>
        <taxon>Sternorrhyncha</taxon>
        <taxon>Aphidomorpha</taxon>
        <taxon>Aphidoidea</taxon>
        <taxon>Aphididae</taxon>
        <taxon>Sipha</taxon>
    </lineage>
</organism>
<proteinExistence type="predicted"/>
<evidence type="ECO:0000313" key="2">
    <source>
        <dbReference type="EMBL" id="MBY85072.1"/>
    </source>
</evidence>
<accession>A0A2S2R6T8</accession>
<protein>
    <submittedName>
        <fullName evidence="2">Uncharacterized protein</fullName>
    </submittedName>
</protein>
<dbReference type="EMBL" id="GGMS01015869">
    <property type="protein sequence ID" value="MBY85072.1"/>
    <property type="molecule type" value="Transcribed_RNA"/>
</dbReference>